<dbReference type="Proteomes" id="UP000267096">
    <property type="component" value="Unassembled WGS sequence"/>
</dbReference>
<evidence type="ECO:0000313" key="2">
    <source>
        <dbReference type="EMBL" id="VDK26900.1"/>
    </source>
</evidence>
<accession>A0A0M3JG22</accession>
<dbReference type="Gene3D" id="3.40.50.1820">
    <property type="entry name" value="alpha/beta hydrolase"/>
    <property type="match status" value="1"/>
</dbReference>
<keyword evidence="3" id="KW-1185">Reference proteome</keyword>
<sequence>MASLITEFVGNNEVIRNSALELYPTEGKSKKDVTREYMKLYSDLFVNNAIHAFAENMTRAGHTVYLYNFEYHPPSFGALGWAFPFIGW</sequence>
<name>A0A0M3JG22_ANISI</name>
<organism evidence="4">
    <name type="scientific">Anisakis simplex</name>
    <name type="common">Herring worm</name>
    <dbReference type="NCBI Taxonomy" id="6269"/>
    <lineage>
        <taxon>Eukaryota</taxon>
        <taxon>Metazoa</taxon>
        <taxon>Ecdysozoa</taxon>
        <taxon>Nematoda</taxon>
        <taxon>Chromadorea</taxon>
        <taxon>Rhabditida</taxon>
        <taxon>Spirurina</taxon>
        <taxon>Ascaridomorpha</taxon>
        <taxon>Ascaridoidea</taxon>
        <taxon>Anisakidae</taxon>
        <taxon>Anisakis</taxon>
        <taxon>Anisakis simplex complex</taxon>
    </lineage>
</organism>
<feature type="domain" description="Carboxylesterase type B" evidence="1">
    <location>
        <begin position="10"/>
        <end position="73"/>
    </location>
</feature>
<dbReference type="EMBL" id="UYRR01013694">
    <property type="protein sequence ID" value="VDK26900.1"/>
    <property type="molecule type" value="Genomic_DNA"/>
</dbReference>
<reference evidence="4" key="1">
    <citation type="submission" date="2017-02" db="UniProtKB">
        <authorList>
            <consortium name="WormBaseParasite"/>
        </authorList>
    </citation>
    <scope>IDENTIFICATION</scope>
</reference>
<dbReference type="InterPro" id="IPR002018">
    <property type="entry name" value="CarbesteraseB"/>
</dbReference>
<dbReference type="SUPFAM" id="SSF53474">
    <property type="entry name" value="alpha/beta-Hydrolases"/>
    <property type="match status" value="1"/>
</dbReference>
<proteinExistence type="predicted"/>
<dbReference type="AlphaFoldDB" id="A0A0M3JG22"/>
<evidence type="ECO:0000313" key="4">
    <source>
        <dbReference type="WBParaSite" id="ASIM_0000657701-mRNA-1"/>
    </source>
</evidence>
<evidence type="ECO:0000313" key="3">
    <source>
        <dbReference type="Proteomes" id="UP000267096"/>
    </source>
</evidence>
<reference evidence="2 3" key="2">
    <citation type="submission" date="2018-11" db="EMBL/GenBank/DDBJ databases">
        <authorList>
            <consortium name="Pathogen Informatics"/>
        </authorList>
    </citation>
    <scope>NUCLEOTIDE SEQUENCE [LARGE SCALE GENOMIC DNA]</scope>
</reference>
<protein>
    <submittedName>
        <fullName evidence="4">COesterase domain-containing protein</fullName>
    </submittedName>
</protein>
<dbReference type="InterPro" id="IPR029058">
    <property type="entry name" value="AB_hydrolase_fold"/>
</dbReference>
<dbReference type="Pfam" id="PF00135">
    <property type="entry name" value="COesterase"/>
    <property type="match status" value="1"/>
</dbReference>
<dbReference type="WBParaSite" id="ASIM_0000657701-mRNA-1">
    <property type="protein sequence ID" value="ASIM_0000657701-mRNA-1"/>
    <property type="gene ID" value="ASIM_0000657701"/>
</dbReference>
<gene>
    <name evidence="2" type="ORF">ASIM_LOCUS6355</name>
</gene>
<evidence type="ECO:0000259" key="1">
    <source>
        <dbReference type="Pfam" id="PF00135"/>
    </source>
</evidence>